<reference evidence="8 9" key="1">
    <citation type="submission" date="2017-05" db="EMBL/GenBank/DDBJ databases">
        <authorList>
            <person name="Varghese N."/>
            <person name="Submissions S."/>
        </authorList>
    </citation>
    <scope>NUCLEOTIDE SEQUENCE [LARGE SCALE GENOMIC DNA]</scope>
    <source>
        <strain evidence="8 9">DSM 25457</strain>
    </source>
</reference>
<dbReference type="Pfam" id="PF07624">
    <property type="entry name" value="PSD2"/>
    <property type="match status" value="1"/>
</dbReference>
<sequence>MKRFVICTIVLAMMASLSLTADLTAKADEFKPAGPQPVDPQSVDLIASFQHSVLPFLEQHCFDCHNADEQEGEFRLDNLAVDFDSIGNAQLWDEVIGRINAGEMPPPDHPQPSSAELERVVDWIGGRIKEGERARMSKRASVAFYRLSREEYSNTIQDLLGVQYDASVPGRMSADPEWKGFQRIGSQLSLSPSHVEKYLAAARSILDTAYPDKVAETRTWTKDAIDIDWPNRGRRAEFKELGVEDQVRTLIWPGHRLSYVEPVHGSYDMPPGIYRGKLKVSGLPSKKGRPPHVAIYCQQLDRMIFEQDVIAPENEPVVLELETYLEGQVKMTINNEVAGPSNSPMSGRPSGQYAFTTLDNPDSRAPWQRKMTDEDGNALYPFLIFDSIQWEGPIVEPSEQRKRDRFLPPGEFDIKDVRQSLTRFAGLAWRRPPSDPELDRYMEIVQAEIASGESVRDACKLGMLGILASQNFYYLREGTANEDRSNLDDWELASRLSYFLWSSMPDVELLRAAHAGDLSDPSTLKAQVQRMMSDPKIGRFTDAFPRQWLQLGSVGTFPPDQNLYPEYDPWLEKSMVLETTLFFKNVFGDNQSIREFLDSDWTIVNPRLASHYGMTAPPETGFQKVALTPDDHRGGLLTQASILSLTSDGTRHRPVHRGIWVSEVMLGKTPNPPPANIDAIEPNPVDQPRATIRMKLAAHTVHAQCAACHRKIDPLGFALDNYDAVGSWRTEEYVQHGTGKNPSVDASGVMPNGKSFDGPEDFKQLMVENLDGFGLAFIEKLATFALRRPMTVDDREAVRSIALASKADGYRLRSLVENFVLSDLFLKR</sequence>
<feature type="domain" description="DUF1592" evidence="5">
    <location>
        <begin position="487"/>
        <end position="614"/>
    </location>
</feature>
<dbReference type="InterPro" id="IPR011478">
    <property type="entry name" value="DUF1585"/>
</dbReference>
<feature type="domain" description="DUF1587" evidence="3">
    <location>
        <begin position="146"/>
        <end position="209"/>
    </location>
</feature>
<keyword evidence="1" id="KW-0732">Signal</keyword>
<dbReference type="Pfam" id="PF07637">
    <property type="entry name" value="PSD5"/>
    <property type="match status" value="1"/>
</dbReference>
<comment type="caution">
    <text evidence="8">The sequence shown here is derived from an EMBL/GenBank/DDBJ whole genome shotgun (WGS) entry which is preliminary data.</text>
</comment>
<evidence type="ECO:0000313" key="8">
    <source>
        <dbReference type="EMBL" id="SMP72307.1"/>
    </source>
</evidence>
<feature type="chain" id="PRO_5045974295" evidence="1">
    <location>
        <begin position="22"/>
        <end position="828"/>
    </location>
</feature>
<feature type="domain" description="Cytochrome C Planctomycete-type" evidence="6">
    <location>
        <begin position="61"/>
        <end position="108"/>
    </location>
</feature>
<organism evidence="8 9">
    <name type="scientific">Neorhodopirellula lusitana</name>
    <dbReference type="NCBI Taxonomy" id="445327"/>
    <lineage>
        <taxon>Bacteria</taxon>
        <taxon>Pseudomonadati</taxon>
        <taxon>Planctomycetota</taxon>
        <taxon>Planctomycetia</taxon>
        <taxon>Pirellulales</taxon>
        <taxon>Pirellulaceae</taxon>
        <taxon>Neorhodopirellula</taxon>
    </lineage>
</organism>
<evidence type="ECO:0000259" key="7">
    <source>
        <dbReference type="Pfam" id="PF07637"/>
    </source>
</evidence>
<feature type="domain" description="DUF1588" evidence="4">
    <location>
        <begin position="633"/>
        <end position="732"/>
    </location>
</feature>
<dbReference type="Pfam" id="PF07626">
    <property type="entry name" value="PSD3"/>
    <property type="match status" value="1"/>
</dbReference>
<dbReference type="InterPro" id="IPR013042">
    <property type="entry name" value="DUF1592"/>
</dbReference>
<dbReference type="RefSeq" id="WP_283434583.1">
    <property type="nucleotide sequence ID" value="NZ_FXUG01000015.1"/>
</dbReference>
<dbReference type="InterPro" id="IPR013043">
    <property type="entry name" value="DUF1595"/>
</dbReference>
<keyword evidence="9" id="KW-1185">Reference proteome</keyword>
<feature type="signal peptide" evidence="1">
    <location>
        <begin position="1"/>
        <end position="21"/>
    </location>
</feature>
<name>A0ABY1QIE9_9BACT</name>
<accession>A0ABY1QIE9</accession>
<protein>
    <submittedName>
        <fullName evidence="8">Planctomycete cytochrome C</fullName>
    </submittedName>
</protein>
<evidence type="ECO:0000259" key="4">
    <source>
        <dbReference type="Pfam" id="PF07627"/>
    </source>
</evidence>
<gene>
    <name evidence="8" type="ORF">SAMN06265222_11547</name>
</gene>
<feature type="domain" description="DUF1585" evidence="2">
    <location>
        <begin position="752"/>
        <end position="825"/>
    </location>
</feature>
<evidence type="ECO:0000256" key="1">
    <source>
        <dbReference type="SAM" id="SignalP"/>
    </source>
</evidence>
<dbReference type="EMBL" id="FXUG01000015">
    <property type="protein sequence ID" value="SMP72307.1"/>
    <property type="molecule type" value="Genomic_DNA"/>
</dbReference>
<evidence type="ECO:0000259" key="3">
    <source>
        <dbReference type="Pfam" id="PF07626"/>
    </source>
</evidence>
<dbReference type="InterPro" id="IPR013036">
    <property type="entry name" value="DUF1587"/>
</dbReference>
<evidence type="ECO:0000259" key="2">
    <source>
        <dbReference type="Pfam" id="PF07624"/>
    </source>
</evidence>
<dbReference type="Pfam" id="PF07627">
    <property type="entry name" value="PSCyt3"/>
    <property type="match status" value="1"/>
</dbReference>
<dbReference type="Pfam" id="PF07631">
    <property type="entry name" value="PSD4"/>
    <property type="match status" value="1"/>
</dbReference>
<dbReference type="InterPro" id="IPR011429">
    <property type="entry name" value="Cyt_c_Planctomycete-type"/>
</dbReference>
<feature type="domain" description="DUF1595" evidence="7">
    <location>
        <begin position="417"/>
        <end position="477"/>
    </location>
</feature>
<dbReference type="Pfam" id="PF07635">
    <property type="entry name" value="PSCyt1"/>
    <property type="match status" value="1"/>
</dbReference>
<evidence type="ECO:0000259" key="5">
    <source>
        <dbReference type="Pfam" id="PF07631"/>
    </source>
</evidence>
<dbReference type="InterPro" id="IPR013039">
    <property type="entry name" value="DUF1588"/>
</dbReference>
<evidence type="ECO:0000259" key="6">
    <source>
        <dbReference type="Pfam" id="PF07635"/>
    </source>
</evidence>
<proteinExistence type="predicted"/>
<dbReference type="Proteomes" id="UP001158067">
    <property type="component" value="Unassembled WGS sequence"/>
</dbReference>
<evidence type="ECO:0000313" key="9">
    <source>
        <dbReference type="Proteomes" id="UP001158067"/>
    </source>
</evidence>